<accession>A0A856QVF8</accession>
<keyword evidence="3" id="KW-1185">Reference proteome</keyword>
<keyword evidence="1" id="KW-0472">Membrane</keyword>
<evidence type="ECO:0000256" key="1">
    <source>
        <dbReference type="SAM" id="Phobius"/>
    </source>
</evidence>
<keyword evidence="1" id="KW-1133">Transmembrane helix</keyword>
<name>A0A856QVF8_9GAMM</name>
<feature type="transmembrane region" description="Helical" evidence="1">
    <location>
        <begin position="41"/>
        <end position="59"/>
    </location>
</feature>
<dbReference type="RefSeq" id="WP_205423451.1">
    <property type="nucleotide sequence ID" value="NZ_CP038437.2"/>
</dbReference>
<proteinExistence type="predicted"/>
<sequence>MSMEAASDNAQREAPLMLSQLIDQLSPPPEPSPVPWLPQTWGWAVLAAILALVLLWFALRRWKRWRSNTYRREALRELDRRLAQGEGLPAVADILRRTALAAWPRDQVAALRGEAWIAFLDRHFPTPQHGRFNGPLGIALINAPYRPGHDSEALDQLAALARHWIQHHTTNRQPSAIDHHQATTIKQPPATISNHQEQRQ</sequence>
<dbReference type="KEGG" id="hbh:E4T21_04455"/>
<dbReference type="Pfam" id="PF14316">
    <property type="entry name" value="DUF4381"/>
    <property type="match status" value="1"/>
</dbReference>
<keyword evidence="1" id="KW-0812">Transmembrane</keyword>
<evidence type="ECO:0000313" key="2">
    <source>
        <dbReference type="EMBL" id="QEM83917.2"/>
    </source>
</evidence>
<protein>
    <submittedName>
        <fullName evidence="2">DUF4381 domain-containing protein</fullName>
    </submittedName>
</protein>
<organism evidence="2 3">
    <name type="scientific">Halomonas binhaiensis</name>
    <dbReference type="NCBI Taxonomy" id="2562282"/>
    <lineage>
        <taxon>Bacteria</taxon>
        <taxon>Pseudomonadati</taxon>
        <taxon>Pseudomonadota</taxon>
        <taxon>Gammaproteobacteria</taxon>
        <taxon>Oceanospirillales</taxon>
        <taxon>Halomonadaceae</taxon>
        <taxon>Halomonas</taxon>
    </lineage>
</organism>
<gene>
    <name evidence="2" type="ORF">E4T21_04455</name>
</gene>
<dbReference type="AlphaFoldDB" id="A0A856QVF8"/>
<dbReference type="Proteomes" id="UP000324285">
    <property type="component" value="Chromosome"/>
</dbReference>
<dbReference type="InterPro" id="IPR025489">
    <property type="entry name" value="DUF4381"/>
</dbReference>
<evidence type="ECO:0000313" key="3">
    <source>
        <dbReference type="Proteomes" id="UP000324285"/>
    </source>
</evidence>
<dbReference type="EMBL" id="CP038437">
    <property type="protein sequence ID" value="QEM83917.2"/>
    <property type="molecule type" value="Genomic_DNA"/>
</dbReference>
<reference evidence="2" key="1">
    <citation type="submission" date="2021-02" db="EMBL/GenBank/DDBJ databases">
        <title>Strain Y2R2, a novel species of the genus Halomonas.</title>
        <authorList>
            <person name="Huang H."/>
        </authorList>
    </citation>
    <scope>NUCLEOTIDE SEQUENCE</scope>
    <source>
        <strain evidence="2">Y2R2</strain>
    </source>
</reference>